<organism evidence="1 2">
    <name type="scientific">Micromonospora zingiberis</name>
    <dbReference type="NCBI Taxonomy" id="2053011"/>
    <lineage>
        <taxon>Bacteria</taxon>
        <taxon>Bacillati</taxon>
        <taxon>Actinomycetota</taxon>
        <taxon>Actinomycetes</taxon>
        <taxon>Micromonosporales</taxon>
        <taxon>Micromonosporaceae</taxon>
        <taxon>Micromonospora</taxon>
    </lineage>
</organism>
<dbReference type="AlphaFoldDB" id="A0A4R0GPN1"/>
<dbReference type="OrthoDB" id="4235899at2"/>
<accession>A0A4R0GPN1</accession>
<evidence type="ECO:0000313" key="2">
    <source>
        <dbReference type="Proteomes" id="UP000292274"/>
    </source>
</evidence>
<evidence type="ECO:0000313" key="1">
    <source>
        <dbReference type="EMBL" id="TCB97551.1"/>
    </source>
</evidence>
<name>A0A4R0GPN1_9ACTN</name>
<comment type="caution">
    <text evidence="1">The sequence shown here is derived from an EMBL/GenBank/DDBJ whole genome shotgun (WGS) entry which is preliminary data.</text>
</comment>
<reference evidence="1 2" key="1">
    <citation type="submission" date="2019-02" db="EMBL/GenBank/DDBJ databases">
        <title>Jishengella sp. nov., isolated from a root of Zingiber montanum.</title>
        <authorList>
            <person name="Kuncharoen N."/>
            <person name="Kudo T."/>
            <person name="Masahiro Y."/>
            <person name="Ohkuma M."/>
            <person name="Tanasupawat S."/>
        </authorList>
    </citation>
    <scope>NUCLEOTIDE SEQUENCE [LARGE SCALE GENOMIC DNA]</scope>
    <source>
        <strain evidence="1 2">PLAI 1-1</strain>
    </source>
</reference>
<gene>
    <name evidence="1" type="ORF">E0H26_11570</name>
</gene>
<keyword evidence="2" id="KW-1185">Reference proteome</keyword>
<protein>
    <submittedName>
        <fullName evidence="1">Uncharacterized protein</fullName>
    </submittedName>
</protein>
<dbReference type="EMBL" id="SJJR01000006">
    <property type="protein sequence ID" value="TCB97551.1"/>
    <property type="molecule type" value="Genomic_DNA"/>
</dbReference>
<sequence length="166" mass="18769">MALHPTKTRIALLDEVRASHIRREYRTESPDRDFDIQAEVRVNARIAAAEQAGWVELEEKTYSTGTQGLLVRYWRLTDAGRKVLDGEATRYRVEFARIGRKHHVAPFGPIVSGPDHAERIAEAVHRYAGRHLNSRFFDVDVDLAAGKGWIEGGRFGTFTVTRVGVE</sequence>
<dbReference type="RefSeq" id="WP_131303598.1">
    <property type="nucleotide sequence ID" value="NZ_SJJR01000006.1"/>
</dbReference>
<proteinExistence type="predicted"/>
<dbReference type="Proteomes" id="UP000292274">
    <property type="component" value="Unassembled WGS sequence"/>
</dbReference>